<name>A0A8X6XRG3_9ARAC</name>
<sequence length="98" mass="11108">MKSFCNSLFSAFNLYKIKLKSVVLSFLTISFKYNLSLDFRIPNSDDDESSSSMSGYSDDDDDDVALREGSQDKYNVSNKKGKILDDMKDYMDEKGSTP</sequence>
<dbReference type="EMBL" id="BMAV01011438">
    <property type="protein sequence ID" value="GFY57325.1"/>
    <property type="molecule type" value="Genomic_DNA"/>
</dbReference>
<keyword evidence="3" id="KW-1185">Reference proteome</keyword>
<proteinExistence type="predicted"/>
<dbReference type="Proteomes" id="UP000886998">
    <property type="component" value="Unassembled WGS sequence"/>
</dbReference>
<evidence type="ECO:0000313" key="2">
    <source>
        <dbReference type="EMBL" id="GFY57325.1"/>
    </source>
</evidence>
<organism evidence="2 3">
    <name type="scientific">Trichonephila inaurata madagascariensis</name>
    <dbReference type="NCBI Taxonomy" id="2747483"/>
    <lineage>
        <taxon>Eukaryota</taxon>
        <taxon>Metazoa</taxon>
        <taxon>Ecdysozoa</taxon>
        <taxon>Arthropoda</taxon>
        <taxon>Chelicerata</taxon>
        <taxon>Arachnida</taxon>
        <taxon>Araneae</taxon>
        <taxon>Araneomorphae</taxon>
        <taxon>Entelegynae</taxon>
        <taxon>Araneoidea</taxon>
        <taxon>Nephilidae</taxon>
        <taxon>Trichonephila</taxon>
        <taxon>Trichonephila inaurata</taxon>
    </lineage>
</organism>
<dbReference type="AlphaFoldDB" id="A0A8X6XRG3"/>
<feature type="region of interest" description="Disordered" evidence="1">
    <location>
        <begin position="39"/>
        <end position="80"/>
    </location>
</feature>
<reference evidence="2" key="1">
    <citation type="submission" date="2020-08" db="EMBL/GenBank/DDBJ databases">
        <title>Multicomponent nature underlies the extraordinary mechanical properties of spider dragline silk.</title>
        <authorList>
            <person name="Kono N."/>
            <person name="Nakamura H."/>
            <person name="Mori M."/>
            <person name="Yoshida Y."/>
            <person name="Ohtoshi R."/>
            <person name="Malay A.D."/>
            <person name="Moran D.A.P."/>
            <person name="Tomita M."/>
            <person name="Numata K."/>
            <person name="Arakawa K."/>
        </authorList>
    </citation>
    <scope>NUCLEOTIDE SEQUENCE</scope>
</reference>
<evidence type="ECO:0000313" key="3">
    <source>
        <dbReference type="Proteomes" id="UP000886998"/>
    </source>
</evidence>
<accession>A0A8X6XRG3</accession>
<evidence type="ECO:0000256" key="1">
    <source>
        <dbReference type="SAM" id="MobiDB-lite"/>
    </source>
</evidence>
<gene>
    <name evidence="2" type="ORF">TNIN_162011</name>
</gene>
<protein>
    <submittedName>
        <fullName evidence="2">Uncharacterized protein</fullName>
    </submittedName>
</protein>
<comment type="caution">
    <text evidence="2">The sequence shown here is derived from an EMBL/GenBank/DDBJ whole genome shotgun (WGS) entry which is preliminary data.</text>
</comment>